<evidence type="ECO:0000313" key="2">
    <source>
        <dbReference type="EMBL" id="CAI9179391.1"/>
    </source>
</evidence>
<name>A0ABN9A236_RANTA</name>
<keyword evidence="3" id="KW-1185">Reference proteome</keyword>
<feature type="region of interest" description="Disordered" evidence="1">
    <location>
        <begin position="1"/>
        <end position="71"/>
    </location>
</feature>
<protein>
    <submittedName>
        <fullName evidence="2">Uncharacterized protein</fullName>
    </submittedName>
</protein>
<evidence type="ECO:0000256" key="1">
    <source>
        <dbReference type="SAM" id="MobiDB-lite"/>
    </source>
</evidence>
<dbReference type="Proteomes" id="UP001176941">
    <property type="component" value="Chromosome 9"/>
</dbReference>
<sequence>MAVPESPGELPAALPGGRRWTGGGRSGTRKKRAGRGDSGRGPGVGRSVAAAPPLIEPIGPPQPGARRRGRVQAAEIVEGVDFPLNSPLGGRGGREA</sequence>
<evidence type="ECO:0000313" key="3">
    <source>
        <dbReference type="Proteomes" id="UP001176941"/>
    </source>
</evidence>
<feature type="compositionally biased region" description="Pro residues" evidence="1">
    <location>
        <begin position="54"/>
        <end position="63"/>
    </location>
</feature>
<reference evidence="2" key="1">
    <citation type="submission" date="2023-04" db="EMBL/GenBank/DDBJ databases">
        <authorList>
            <consortium name="ELIXIR-Norway"/>
        </authorList>
    </citation>
    <scope>NUCLEOTIDE SEQUENCE [LARGE SCALE GENOMIC DNA]</scope>
</reference>
<accession>A0ABN9A236</accession>
<organism evidence="2 3">
    <name type="scientific">Rangifer tarandus platyrhynchus</name>
    <name type="common">Svalbard reindeer</name>
    <dbReference type="NCBI Taxonomy" id="3082113"/>
    <lineage>
        <taxon>Eukaryota</taxon>
        <taxon>Metazoa</taxon>
        <taxon>Chordata</taxon>
        <taxon>Craniata</taxon>
        <taxon>Vertebrata</taxon>
        <taxon>Euteleostomi</taxon>
        <taxon>Mammalia</taxon>
        <taxon>Eutheria</taxon>
        <taxon>Laurasiatheria</taxon>
        <taxon>Artiodactyla</taxon>
        <taxon>Ruminantia</taxon>
        <taxon>Pecora</taxon>
        <taxon>Cervidae</taxon>
        <taxon>Odocoileinae</taxon>
        <taxon>Rangifer</taxon>
    </lineage>
</organism>
<gene>
    <name evidence="2" type="ORF">MRATA1EN1_LOCUS28353</name>
</gene>
<dbReference type="EMBL" id="OX459945">
    <property type="protein sequence ID" value="CAI9179391.1"/>
    <property type="molecule type" value="Genomic_DNA"/>
</dbReference>
<proteinExistence type="predicted"/>